<feature type="region of interest" description="Disordered" evidence="1">
    <location>
        <begin position="121"/>
        <end position="321"/>
    </location>
</feature>
<dbReference type="AlphaFoldDB" id="A0AAI8W1A8"/>
<feature type="compositionally biased region" description="Acidic residues" evidence="1">
    <location>
        <begin position="432"/>
        <end position="444"/>
    </location>
</feature>
<feature type="compositionally biased region" description="Acidic residues" evidence="1">
    <location>
        <begin position="597"/>
        <end position="609"/>
    </location>
</feature>
<comment type="caution">
    <text evidence="3">The sequence shown here is derived from an EMBL/GenBank/DDBJ whole genome shotgun (WGS) entry which is preliminary data.</text>
</comment>
<proteinExistence type="predicted"/>
<evidence type="ECO:0000256" key="1">
    <source>
        <dbReference type="SAM" id="MobiDB-lite"/>
    </source>
</evidence>
<gene>
    <name evidence="3" type="ORF">LECACI_7A000186</name>
</gene>
<feature type="region of interest" description="Disordered" evidence="1">
    <location>
        <begin position="409"/>
        <end position="454"/>
    </location>
</feature>
<reference evidence="3" key="1">
    <citation type="submission" date="2023-11" db="EMBL/GenBank/DDBJ databases">
        <authorList>
            <person name="Alioto T."/>
            <person name="Alioto T."/>
            <person name="Gomez Garrido J."/>
        </authorList>
    </citation>
    <scope>NUCLEOTIDE SEQUENCE</scope>
</reference>
<sequence>MRLRVRIERNELPAVSVLWAIGNTELKQTVAQFLERVDERFPLEGGSWGFEDYSVSVGGFEVLHYNEVGTVFQNEDEVVIKPLQTADVRARRITGREQIAQDGRHMLDGVPWGKPCLKRPIRPHLAIPPRKRQRMENSTPLAIGNGEEQDLMAIEDDDDEEEEDMDFEYGEEDDDSDVDSEEDDGSQTETEPVTKRTTRRSAHLDEEAELDGTEEEGSDDDEDEDKTPSEDESDTSDDDSSSDSSGGSSSSDSDDASSEASEASWNGISTSAAAAAEVSPTSSPQSVCVITERSNSKPSQPSGLPYQGKPETKSRNMRRRQQRQLRFLKEIGVIHSDATLRDLVKMPKKELALHLKKSETLRNTLVDYPGPTSLERKDHHEIEDESETALLHGAQAALDQAKEMTTTITSPEVDVPPHAMNDNSTVANGADAEADTGADDDPPEVESTTQRPKRIDLAATNRLLFGSLGVRTPKTQAEKDALQEKLTARSKRKLPTNYPEQPLPQPEQTDQAELPNAWLDKVEVSAVECCDDGVTLSAPPFPFKQRWDPQYQYQKNKRNSSASNLSKRQKKRKTNVNGEQYVESYDKYNTNGGSDALDYDDPLEDEDDSYWEDGALLDDAYNKEEEEEEEEAQSTVDDGFPSLPDDVSSLPLLSKANALKGDFVVFNELAVSAATNWQPGTITRTVRLESKDGDAWIVKLAKRDMQPKEYDEDGNRVYRKFEMEGLSEDEGDDDVQILQWAEMQDPRLLHRVATE</sequence>
<dbReference type="EMBL" id="CAVMBE010000001">
    <property type="protein sequence ID" value="CAK3751815.1"/>
    <property type="molecule type" value="Genomic_DNA"/>
</dbReference>
<dbReference type="Proteomes" id="UP001296104">
    <property type="component" value="Unassembled WGS sequence"/>
</dbReference>
<evidence type="ECO:0000313" key="3">
    <source>
        <dbReference type="EMBL" id="CAK3751815.1"/>
    </source>
</evidence>
<evidence type="ECO:0000313" key="4">
    <source>
        <dbReference type="Proteomes" id="UP001296104"/>
    </source>
</evidence>
<feature type="compositionally biased region" description="Low complexity" evidence="1">
    <location>
        <begin position="242"/>
        <end position="251"/>
    </location>
</feature>
<feature type="compositionally biased region" description="Polar residues" evidence="1">
    <location>
        <begin position="279"/>
        <end position="302"/>
    </location>
</feature>
<dbReference type="Pfam" id="PF24054">
    <property type="entry name" value="DUF7357"/>
    <property type="match status" value="1"/>
</dbReference>
<feature type="compositionally biased region" description="Polar residues" evidence="1">
    <location>
        <begin position="553"/>
        <end position="566"/>
    </location>
</feature>
<feature type="compositionally biased region" description="Acidic residues" evidence="1">
    <location>
        <begin position="206"/>
        <end position="241"/>
    </location>
</feature>
<evidence type="ECO:0000259" key="2">
    <source>
        <dbReference type="Pfam" id="PF24054"/>
    </source>
</evidence>
<name>A0AAI8W1A8_9PEZI</name>
<feature type="region of interest" description="Disordered" evidence="1">
    <location>
        <begin position="469"/>
        <end position="514"/>
    </location>
</feature>
<feature type="domain" description="DUF7357" evidence="2">
    <location>
        <begin position="1"/>
        <end position="130"/>
    </location>
</feature>
<organism evidence="3 4">
    <name type="scientific">Lecanosticta acicola</name>
    <dbReference type="NCBI Taxonomy" id="111012"/>
    <lineage>
        <taxon>Eukaryota</taxon>
        <taxon>Fungi</taxon>
        <taxon>Dikarya</taxon>
        <taxon>Ascomycota</taxon>
        <taxon>Pezizomycotina</taxon>
        <taxon>Dothideomycetes</taxon>
        <taxon>Dothideomycetidae</taxon>
        <taxon>Mycosphaerellales</taxon>
        <taxon>Mycosphaerellaceae</taxon>
        <taxon>Lecanosticta</taxon>
    </lineage>
</organism>
<feature type="region of interest" description="Disordered" evidence="1">
    <location>
        <begin position="553"/>
        <end position="609"/>
    </location>
</feature>
<accession>A0AAI8W1A8</accession>
<dbReference type="InterPro" id="IPR055781">
    <property type="entry name" value="DUF7357"/>
</dbReference>
<feature type="region of interest" description="Disordered" evidence="1">
    <location>
        <begin position="622"/>
        <end position="642"/>
    </location>
</feature>
<feature type="compositionally biased region" description="Basic and acidic residues" evidence="1">
    <location>
        <begin position="476"/>
        <end position="487"/>
    </location>
</feature>
<keyword evidence="4" id="KW-1185">Reference proteome</keyword>
<feature type="compositionally biased region" description="Acidic residues" evidence="1">
    <location>
        <begin position="147"/>
        <end position="186"/>
    </location>
</feature>
<protein>
    <recommendedName>
        <fullName evidence="2">DUF7357 domain-containing protein</fullName>
    </recommendedName>
</protein>